<dbReference type="GO" id="GO:0009401">
    <property type="term" value="P:phosphoenolpyruvate-dependent sugar phosphotransferase system"/>
    <property type="evidence" value="ECO:0007669"/>
    <property type="project" value="InterPro"/>
</dbReference>
<keyword evidence="4" id="KW-0804">Transcription</keyword>
<evidence type="ECO:0000313" key="8">
    <source>
        <dbReference type="Proteomes" id="UP000019194"/>
    </source>
</evidence>
<sequence length="195" mass="21833">MVIEEHNDVSVIGHMHSSDEARLITHRLIASFAEMVDSDLSQDTALYDGLLIHIKPLINRLNYQIRIRNPLLEDIKGELQDVWRLTQCAVNRVFSGWGERPVSEDEVGYLTVHFQAAMERQIARKRVLLVCSTGIGTSHLLKSRILRAFPDWTIVGVVSAGSLPSVLTDDIELVVSTINLPAVAMPVVYVTAFFQ</sequence>
<dbReference type="SUPFAM" id="SSF63520">
    <property type="entry name" value="PTS-regulatory domain, PRD"/>
    <property type="match status" value="1"/>
</dbReference>
<dbReference type="InterPro" id="IPR011608">
    <property type="entry name" value="PRD"/>
</dbReference>
<dbReference type="PROSITE" id="PS51372">
    <property type="entry name" value="PRD_2"/>
    <property type="match status" value="1"/>
</dbReference>
<dbReference type="SUPFAM" id="SSF52794">
    <property type="entry name" value="PTS system IIB component-like"/>
    <property type="match status" value="1"/>
</dbReference>
<evidence type="ECO:0000256" key="1">
    <source>
        <dbReference type="ARBA" id="ARBA00022679"/>
    </source>
</evidence>
<protein>
    <submittedName>
        <fullName evidence="7">Transcriptional antiterminator of lichenan operon, BglG family</fullName>
    </submittedName>
</protein>
<organism evidence="7 8">
    <name type="scientific">Citrobacter freundii</name>
    <dbReference type="NCBI Taxonomy" id="546"/>
    <lineage>
        <taxon>Bacteria</taxon>
        <taxon>Pseudomonadati</taxon>
        <taxon>Pseudomonadota</taxon>
        <taxon>Gammaproteobacteria</taxon>
        <taxon>Enterobacterales</taxon>
        <taxon>Enterobacteriaceae</taxon>
        <taxon>Citrobacter</taxon>
        <taxon>Citrobacter freundii complex</taxon>
    </lineage>
</organism>
<dbReference type="PANTHER" id="PTHR30185:SF18">
    <property type="entry name" value="TRANSCRIPTIONAL REGULATOR MTLR"/>
    <property type="match status" value="1"/>
</dbReference>
<dbReference type="PROSITE" id="PS51099">
    <property type="entry name" value="PTS_EIIB_TYPE_2"/>
    <property type="match status" value="1"/>
</dbReference>
<evidence type="ECO:0000256" key="4">
    <source>
        <dbReference type="ARBA" id="ARBA00023163"/>
    </source>
</evidence>
<reference evidence="7 8" key="1">
    <citation type="submission" date="2013-10" db="EMBL/GenBank/DDBJ databases">
        <title>Antibiotic resistance diversity of beta-lactamase producers in the General Hospital Vienna.</title>
        <authorList>
            <person name="Barisic I."/>
            <person name="Mitteregger D."/>
            <person name="Hirschl A.M."/>
            <person name="Noehammer C."/>
            <person name="Wiesinger-Mayr H."/>
        </authorList>
    </citation>
    <scope>NUCLEOTIDE SEQUENCE [LARGE SCALE GENOMIC DNA]</scope>
    <source>
        <strain evidence="7 8">ISC11</strain>
    </source>
</reference>
<feature type="domain" description="PTS EIIB type-2" evidence="5">
    <location>
        <begin position="125"/>
        <end position="195"/>
    </location>
</feature>
<dbReference type="Gene3D" id="1.10.1790.10">
    <property type="entry name" value="PRD domain"/>
    <property type="match status" value="1"/>
</dbReference>
<dbReference type="InterPro" id="IPR013011">
    <property type="entry name" value="PTS_EIIB_2"/>
</dbReference>
<evidence type="ECO:0000256" key="2">
    <source>
        <dbReference type="ARBA" id="ARBA00022737"/>
    </source>
</evidence>
<keyword evidence="3" id="KW-0805">Transcription regulation</keyword>
<dbReference type="InterPro" id="IPR036095">
    <property type="entry name" value="PTS_EIIB-like_sf"/>
</dbReference>
<feature type="domain" description="PRD" evidence="6">
    <location>
        <begin position="16"/>
        <end position="124"/>
    </location>
</feature>
<dbReference type="PANTHER" id="PTHR30185">
    <property type="entry name" value="CRYPTIC BETA-GLUCOSIDE BGL OPERON ANTITERMINATOR"/>
    <property type="match status" value="1"/>
</dbReference>
<name>A0A7G2IXQ3_CITFR</name>
<evidence type="ECO:0000256" key="3">
    <source>
        <dbReference type="ARBA" id="ARBA00023015"/>
    </source>
</evidence>
<evidence type="ECO:0000313" key="7">
    <source>
        <dbReference type="EMBL" id="CDL40609.1"/>
    </source>
</evidence>
<dbReference type="InterPro" id="IPR050661">
    <property type="entry name" value="BglG_antiterminators"/>
</dbReference>
<keyword evidence="2" id="KW-0677">Repeat</keyword>
<comment type="caution">
    <text evidence="7">The sequence shown here is derived from an EMBL/GenBank/DDBJ whole genome shotgun (WGS) entry which is preliminary data.</text>
</comment>
<accession>A0A7G2IXQ3</accession>
<evidence type="ECO:0000259" key="6">
    <source>
        <dbReference type="PROSITE" id="PS51372"/>
    </source>
</evidence>
<dbReference type="Pfam" id="PF00874">
    <property type="entry name" value="PRD"/>
    <property type="match status" value="1"/>
</dbReference>
<dbReference type="EMBL" id="CBWP010000075">
    <property type="protein sequence ID" value="CDL40609.1"/>
    <property type="molecule type" value="Genomic_DNA"/>
</dbReference>
<dbReference type="CDD" id="cd05568">
    <property type="entry name" value="PTS_IIB_bgl_like"/>
    <property type="match status" value="1"/>
</dbReference>
<dbReference type="InterPro" id="IPR036634">
    <property type="entry name" value="PRD_sf"/>
</dbReference>
<dbReference type="Gene3D" id="3.40.50.2300">
    <property type="match status" value="1"/>
</dbReference>
<dbReference type="GO" id="GO:0008982">
    <property type="term" value="F:protein-N(PI)-phosphohistidine-sugar phosphotransferase activity"/>
    <property type="evidence" value="ECO:0007669"/>
    <property type="project" value="InterPro"/>
</dbReference>
<dbReference type="Proteomes" id="UP000019194">
    <property type="component" value="Unassembled WGS sequence"/>
</dbReference>
<dbReference type="GO" id="GO:0006355">
    <property type="term" value="P:regulation of DNA-templated transcription"/>
    <property type="evidence" value="ECO:0007669"/>
    <property type="project" value="InterPro"/>
</dbReference>
<keyword evidence="1" id="KW-0808">Transferase</keyword>
<dbReference type="AlphaFoldDB" id="A0A7G2IXQ3"/>
<evidence type="ECO:0000259" key="5">
    <source>
        <dbReference type="PROSITE" id="PS51099"/>
    </source>
</evidence>
<proteinExistence type="predicted"/>